<feature type="domain" description="3-hydroxyisobutyrate dehydrogenase-like NAD-binding" evidence="5">
    <location>
        <begin position="165"/>
        <end position="280"/>
    </location>
</feature>
<dbReference type="InterPro" id="IPR006115">
    <property type="entry name" value="6PGDH_NADP-bd"/>
</dbReference>
<dbReference type="EMBL" id="JACHGF010000004">
    <property type="protein sequence ID" value="MBB5284874.1"/>
    <property type="molecule type" value="Genomic_DNA"/>
</dbReference>
<dbReference type="InterPro" id="IPR029154">
    <property type="entry name" value="HIBADH-like_NADP-bd"/>
</dbReference>
<dbReference type="SUPFAM" id="SSF48179">
    <property type="entry name" value="6-phosphogluconate dehydrogenase C-terminal domain-like"/>
    <property type="match status" value="1"/>
</dbReference>
<dbReference type="InterPro" id="IPR036291">
    <property type="entry name" value="NAD(P)-bd_dom_sf"/>
</dbReference>
<keyword evidence="1" id="KW-0560">Oxidoreductase</keyword>
<evidence type="ECO:0000259" key="5">
    <source>
        <dbReference type="Pfam" id="PF14833"/>
    </source>
</evidence>
<dbReference type="Proteomes" id="UP000557307">
    <property type="component" value="Unassembled WGS sequence"/>
</dbReference>
<dbReference type="GO" id="GO:0051287">
    <property type="term" value="F:NAD binding"/>
    <property type="evidence" value="ECO:0007669"/>
    <property type="project" value="InterPro"/>
</dbReference>
<accession>A0A840TND9</accession>
<dbReference type="SUPFAM" id="SSF51735">
    <property type="entry name" value="NAD(P)-binding Rossmann-fold domains"/>
    <property type="match status" value="1"/>
</dbReference>
<dbReference type="InterPro" id="IPR013328">
    <property type="entry name" value="6PGD_dom2"/>
</dbReference>
<dbReference type="Pfam" id="PF03446">
    <property type="entry name" value="NAD_binding_2"/>
    <property type="match status" value="1"/>
</dbReference>
<dbReference type="Gene3D" id="3.40.50.720">
    <property type="entry name" value="NAD(P)-binding Rossmann-like Domain"/>
    <property type="match status" value="1"/>
</dbReference>
<keyword evidence="2" id="KW-0520">NAD</keyword>
<comment type="caution">
    <text evidence="6">The sequence shown here is derived from an EMBL/GenBank/DDBJ whole genome shotgun (WGS) entry which is preliminary data.</text>
</comment>
<dbReference type="InterPro" id="IPR015815">
    <property type="entry name" value="HIBADH-related"/>
</dbReference>
<dbReference type="Pfam" id="PF14833">
    <property type="entry name" value="NAD_binding_11"/>
    <property type="match status" value="1"/>
</dbReference>
<reference evidence="6 7" key="1">
    <citation type="submission" date="2020-08" db="EMBL/GenBank/DDBJ databases">
        <title>Genomic Encyclopedia of Type Strains, Phase IV (KMG-IV): sequencing the most valuable type-strain genomes for metagenomic binning, comparative biology and taxonomic classification.</title>
        <authorList>
            <person name="Goeker M."/>
        </authorList>
    </citation>
    <scope>NUCLEOTIDE SEQUENCE [LARGE SCALE GENOMIC DNA]</scope>
    <source>
        <strain evidence="6 7">DSM 105074</strain>
    </source>
</reference>
<name>A0A840TND9_9BACT</name>
<dbReference type="GO" id="GO:0050661">
    <property type="term" value="F:NADP binding"/>
    <property type="evidence" value="ECO:0007669"/>
    <property type="project" value="InterPro"/>
</dbReference>
<dbReference type="InterPro" id="IPR008927">
    <property type="entry name" value="6-PGluconate_DH-like_C_sf"/>
</dbReference>
<feature type="domain" description="6-phosphogluconate dehydrogenase NADP-binding" evidence="4">
    <location>
        <begin position="4"/>
        <end position="153"/>
    </location>
</feature>
<organism evidence="6 7">
    <name type="scientific">Rhabdobacter roseus</name>
    <dbReference type="NCBI Taxonomy" id="1655419"/>
    <lineage>
        <taxon>Bacteria</taxon>
        <taxon>Pseudomonadati</taxon>
        <taxon>Bacteroidota</taxon>
        <taxon>Cytophagia</taxon>
        <taxon>Cytophagales</taxon>
        <taxon>Cytophagaceae</taxon>
        <taxon>Rhabdobacter</taxon>
    </lineage>
</organism>
<dbReference type="GO" id="GO:0016491">
    <property type="term" value="F:oxidoreductase activity"/>
    <property type="evidence" value="ECO:0007669"/>
    <property type="project" value="UniProtKB-KW"/>
</dbReference>
<dbReference type="PANTHER" id="PTHR43580">
    <property type="entry name" value="OXIDOREDUCTASE GLYR1-RELATED"/>
    <property type="match status" value="1"/>
</dbReference>
<dbReference type="AlphaFoldDB" id="A0A840TND9"/>
<evidence type="ECO:0000313" key="6">
    <source>
        <dbReference type="EMBL" id="MBB5284874.1"/>
    </source>
</evidence>
<feature type="active site" evidence="3">
    <location>
        <position position="171"/>
    </location>
</feature>
<sequence>MSEQIAFLGLGSLGTPIAGNLLKDGHTLTVWNRTSGKAQALLDQGAREASSALEAVTPGGVVVSVLADDAAVEEVLSDEVLARLGEGSLHISMSTISASTARRLAERHEAHGVKYLAAPIFARPDAVSSRIGNLCVSGSAAAKERGEPILRPLVKGYFDFGEDAGAANVVKLAGNFMIAATIEMAAEAFTLGEKQGVPRQAMYDLFSQTLFAAPIFQNYGRMVAQHTYEPVGFRLPLGLKDINLTLQTAAEGQVPMPLASLLRDRLLSAIAKGRSDLDWTGFALGASDDAGL</sequence>
<dbReference type="PANTHER" id="PTHR43580:SF2">
    <property type="entry name" value="CYTOKINE-LIKE NUCLEAR FACTOR N-PAC"/>
    <property type="match status" value="1"/>
</dbReference>
<evidence type="ECO:0000256" key="2">
    <source>
        <dbReference type="ARBA" id="ARBA00023027"/>
    </source>
</evidence>
<dbReference type="RefSeq" id="WP_184174826.1">
    <property type="nucleotide sequence ID" value="NZ_JACHGF010000004.1"/>
</dbReference>
<gene>
    <name evidence="6" type="ORF">HNQ92_003022</name>
</gene>
<evidence type="ECO:0000259" key="4">
    <source>
        <dbReference type="Pfam" id="PF03446"/>
    </source>
</evidence>
<dbReference type="PIRSF" id="PIRSF000103">
    <property type="entry name" value="HIBADH"/>
    <property type="match status" value="1"/>
</dbReference>
<evidence type="ECO:0000256" key="3">
    <source>
        <dbReference type="PIRSR" id="PIRSR000103-1"/>
    </source>
</evidence>
<keyword evidence="7" id="KW-1185">Reference proteome</keyword>
<dbReference type="InterPro" id="IPR051265">
    <property type="entry name" value="HIBADH-related_NP60_sf"/>
</dbReference>
<evidence type="ECO:0000256" key="1">
    <source>
        <dbReference type="ARBA" id="ARBA00023002"/>
    </source>
</evidence>
<protein>
    <submittedName>
        <fullName evidence="6">3-hydroxyisobutyrate dehydrogenase-like beta-hydroxyacid dehydrogenase</fullName>
    </submittedName>
</protein>
<dbReference type="Gene3D" id="1.10.1040.10">
    <property type="entry name" value="N-(1-d-carboxylethyl)-l-norvaline Dehydrogenase, domain 2"/>
    <property type="match status" value="1"/>
</dbReference>
<proteinExistence type="predicted"/>
<evidence type="ECO:0000313" key="7">
    <source>
        <dbReference type="Proteomes" id="UP000557307"/>
    </source>
</evidence>